<evidence type="ECO:0000256" key="4">
    <source>
        <dbReference type="SAM" id="MobiDB-lite"/>
    </source>
</evidence>
<comment type="similarity">
    <text evidence="2">Belongs to the bacterial solute-binding protein 2 family.</text>
</comment>
<dbReference type="InterPro" id="IPR025997">
    <property type="entry name" value="SBP_2_dom"/>
</dbReference>
<dbReference type="KEGG" id="serw:FY030_14410"/>
<comment type="subcellular location">
    <subcellularLocation>
        <location evidence="1">Cell envelope</location>
    </subcellularLocation>
</comment>
<dbReference type="OrthoDB" id="9813037at2"/>
<dbReference type="PANTHER" id="PTHR46847:SF1">
    <property type="entry name" value="D-ALLOSE-BINDING PERIPLASMIC PROTEIN-RELATED"/>
    <property type="match status" value="1"/>
</dbReference>
<dbReference type="GO" id="GO:0030313">
    <property type="term" value="C:cell envelope"/>
    <property type="evidence" value="ECO:0007669"/>
    <property type="project" value="UniProtKB-SubCell"/>
</dbReference>
<dbReference type="InterPro" id="IPR028082">
    <property type="entry name" value="Peripla_BP_I"/>
</dbReference>
<evidence type="ECO:0000313" key="7">
    <source>
        <dbReference type="Proteomes" id="UP000326546"/>
    </source>
</evidence>
<feature type="domain" description="Periplasmic binding protein" evidence="5">
    <location>
        <begin position="123"/>
        <end position="386"/>
    </location>
</feature>
<gene>
    <name evidence="6" type="ORF">FY030_14410</name>
</gene>
<evidence type="ECO:0000256" key="2">
    <source>
        <dbReference type="ARBA" id="ARBA00007639"/>
    </source>
</evidence>
<evidence type="ECO:0000313" key="6">
    <source>
        <dbReference type="EMBL" id="QFG69733.1"/>
    </source>
</evidence>
<dbReference type="GO" id="GO:0030246">
    <property type="term" value="F:carbohydrate binding"/>
    <property type="evidence" value="ECO:0007669"/>
    <property type="project" value="UniProtKB-ARBA"/>
</dbReference>
<organism evidence="6 7">
    <name type="scientific">Ornithinimicrobium pratense</name>
    <dbReference type="NCBI Taxonomy" id="2593973"/>
    <lineage>
        <taxon>Bacteria</taxon>
        <taxon>Bacillati</taxon>
        <taxon>Actinomycetota</taxon>
        <taxon>Actinomycetes</taxon>
        <taxon>Micrococcales</taxon>
        <taxon>Ornithinimicrobiaceae</taxon>
        <taxon>Ornithinimicrobium</taxon>
    </lineage>
</organism>
<dbReference type="AlphaFoldDB" id="A0A5J6V9C9"/>
<keyword evidence="3" id="KW-0732">Signal</keyword>
<accession>A0A5J6V9C9</accession>
<evidence type="ECO:0000256" key="1">
    <source>
        <dbReference type="ARBA" id="ARBA00004196"/>
    </source>
</evidence>
<feature type="region of interest" description="Disordered" evidence="4">
    <location>
        <begin position="418"/>
        <end position="439"/>
    </location>
</feature>
<dbReference type="EMBL" id="CP044427">
    <property type="protein sequence ID" value="QFG69733.1"/>
    <property type="molecule type" value="Genomic_DNA"/>
</dbReference>
<proteinExistence type="inferred from homology"/>
<sequence>MLSRCRGRDMAHLRLAPTRAGPNARLDDQHHPQDLSVPFRAGPSPLPRGSSPPPVPRLAPPMMLEVRVFSLRNSRKRTRTGVSAVAVFAALSLAACSSGDGGSDGAATGTPDGDSGDDVQLVLAIRSLSNPYHANWVEGAEIFAESVDKDLTVLSDDGDSQKQLSQIRSLIASGQTIALNVDPNTSSDTQAIVRAVTDAGGYVVTQWNKPDDLLPPDVGDNWVSHISFDGDESGYQIATALFEEMGGEGGIIALQGILDNVPAQQRFAGLQRALEEYPDIELLDDQTAQWDRNTGYSVTQTLLTKHGEDVQGIWAANDNMALGALEALKAAGRGGGEVPIVGVDAVPEALDEISSGENGYLATVTTDAWWQGGAPLALAYQAAIGEYDVADASDEQRAFYGTQFLVTQDNVDEHMSAPTAEELQPDLDDPFLRSVGPIE</sequence>
<name>A0A5J6V9C9_9MICO</name>
<reference evidence="6 7" key="1">
    <citation type="submission" date="2019-09" db="EMBL/GenBank/DDBJ databases">
        <title>Serinicoccus pratensis sp. nov., isolated from meadow soil.</title>
        <authorList>
            <person name="Zhang W."/>
        </authorList>
    </citation>
    <scope>NUCLEOTIDE SEQUENCE [LARGE SCALE GENOMIC DNA]</scope>
    <source>
        <strain evidence="6 7">W204</strain>
    </source>
</reference>
<dbReference type="Pfam" id="PF13407">
    <property type="entry name" value="Peripla_BP_4"/>
    <property type="match status" value="1"/>
</dbReference>
<feature type="compositionally biased region" description="Pro residues" evidence="4">
    <location>
        <begin position="44"/>
        <end position="59"/>
    </location>
</feature>
<dbReference type="PANTHER" id="PTHR46847">
    <property type="entry name" value="D-ALLOSE-BINDING PERIPLASMIC PROTEIN-RELATED"/>
    <property type="match status" value="1"/>
</dbReference>
<protein>
    <submittedName>
        <fullName evidence="6">Sugar ABC transporter substrate-binding protein</fullName>
    </submittedName>
</protein>
<dbReference type="SUPFAM" id="SSF53822">
    <property type="entry name" value="Periplasmic binding protein-like I"/>
    <property type="match status" value="1"/>
</dbReference>
<feature type="region of interest" description="Disordered" evidence="4">
    <location>
        <begin position="15"/>
        <end position="59"/>
    </location>
</feature>
<evidence type="ECO:0000256" key="3">
    <source>
        <dbReference type="ARBA" id="ARBA00022729"/>
    </source>
</evidence>
<dbReference type="CDD" id="cd01536">
    <property type="entry name" value="PBP1_ABC_sugar_binding-like"/>
    <property type="match status" value="1"/>
</dbReference>
<dbReference type="Gene3D" id="3.40.50.2300">
    <property type="match status" value="2"/>
</dbReference>
<evidence type="ECO:0000259" key="5">
    <source>
        <dbReference type="Pfam" id="PF13407"/>
    </source>
</evidence>
<keyword evidence="7" id="KW-1185">Reference proteome</keyword>
<dbReference type="Proteomes" id="UP000326546">
    <property type="component" value="Chromosome"/>
</dbReference>